<dbReference type="EMBL" id="JAAMPC010000002">
    <property type="protein sequence ID" value="KAG2325544.1"/>
    <property type="molecule type" value="Genomic_DNA"/>
</dbReference>
<dbReference type="OrthoDB" id="1021457at2759"/>
<organism evidence="3 4">
    <name type="scientific">Brassica carinata</name>
    <name type="common">Ethiopian mustard</name>
    <name type="synonym">Abyssinian cabbage</name>
    <dbReference type="NCBI Taxonomy" id="52824"/>
    <lineage>
        <taxon>Eukaryota</taxon>
        <taxon>Viridiplantae</taxon>
        <taxon>Streptophyta</taxon>
        <taxon>Embryophyta</taxon>
        <taxon>Tracheophyta</taxon>
        <taxon>Spermatophyta</taxon>
        <taxon>Magnoliopsida</taxon>
        <taxon>eudicotyledons</taxon>
        <taxon>Gunneridae</taxon>
        <taxon>Pentapetalae</taxon>
        <taxon>rosids</taxon>
        <taxon>malvids</taxon>
        <taxon>Brassicales</taxon>
        <taxon>Brassicaceae</taxon>
        <taxon>Brassiceae</taxon>
        <taxon>Brassica</taxon>
    </lineage>
</organism>
<evidence type="ECO:0000256" key="1">
    <source>
        <dbReference type="SAM" id="SignalP"/>
    </source>
</evidence>
<proteinExistence type="predicted"/>
<dbReference type="Pfam" id="PF02140">
    <property type="entry name" value="SUEL_Lectin"/>
    <property type="match status" value="1"/>
</dbReference>
<feature type="chain" id="PRO_5036448363" description="SUEL-type lectin domain-containing protein" evidence="1">
    <location>
        <begin position="29"/>
        <end position="146"/>
    </location>
</feature>
<dbReference type="CDD" id="cd22842">
    <property type="entry name" value="Gal_Rha_Lectin_BGal"/>
    <property type="match status" value="1"/>
</dbReference>
<evidence type="ECO:0000313" key="3">
    <source>
        <dbReference type="EMBL" id="KAG2325544.1"/>
    </source>
</evidence>
<evidence type="ECO:0000259" key="2">
    <source>
        <dbReference type="PROSITE" id="PS50228"/>
    </source>
</evidence>
<sequence>MDTSHCHYRSSILLFILSYLSMFDLASNMDISSDARGNKTDSNPKEYTDCGRYGVERGFMTVSCSQFPGYIITKINFADYGNPTGCEENQKVFRHGNCGAPATLRIVKKNCLGKYKCELYVSDEMFGPSHCKKDIKLIVQFTCTKS</sequence>
<dbReference type="GO" id="GO:0030246">
    <property type="term" value="F:carbohydrate binding"/>
    <property type="evidence" value="ECO:0007669"/>
    <property type="project" value="InterPro"/>
</dbReference>
<accession>A0A8X7W7S4</accession>
<feature type="domain" description="SUEL-type lectin" evidence="2">
    <location>
        <begin position="54"/>
        <end position="144"/>
    </location>
</feature>
<keyword evidence="4" id="KW-1185">Reference proteome</keyword>
<reference evidence="3 4" key="1">
    <citation type="submission" date="2020-02" db="EMBL/GenBank/DDBJ databases">
        <authorList>
            <person name="Ma Q."/>
            <person name="Huang Y."/>
            <person name="Song X."/>
            <person name="Pei D."/>
        </authorList>
    </citation>
    <scope>NUCLEOTIDE SEQUENCE [LARGE SCALE GENOMIC DNA]</scope>
    <source>
        <strain evidence="3">Sxm20200214</strain>
        <tissue evidence="3">Leaf</tissue>
    </source>
</reference>
<comment type="caution">
    <text evidence="3">The sequence shown here is derived from an EMBL/GenBank/DDBJ whole genome shotgun (WGS) entry which is preliminary data.</text>
</comment>
<dbReference type="InterPro" id="IPR043159">
    <property type="entry name" value="Lectin_gal-bd_sf"/>
</dbReference>
<feature type="signal peptide" evidence="1">
    <location>
        <begin position="1"/>
        <end position="28"/>
    </location>
</feature>
<dbReference type="AlphaFoldDB" id="A0A8X7W7S4"/>
<keyword evidence="1" id="KW-0732">Signal</keyword>
<dbReference type="Proteomes" id="UP000886595">
    <property type="component" value="Unassembled WGS sequence"/>
</dbReference>
<gene>
    <name evidence="3" type="ORF">Bca52824_008272</name>
</gene>
<dbReference type="InterPro" id="IPR000922">
    <property type="entry name" value="Lectin_gal-bd_dom"/>
</dbReference>
<evidence type="ECO:0000313" key="4">
    <source>
        <dbReference type="Proteomes" id="UP000886595"/>
    </source>
</evidence>
<dbReference type="PROSITE" id="PS50228">
    <property type="entry name" value="SUEL_LECTIN"/>
    <property type="match status" value="1"/>
</dbReference>
<dbReference type="Gene3D" id="2.60.120.740">
    <property type="match status" value="1"/>
</dbReference>
<protein>
    <recommendedName>
        <fullName evidence="2">SUEL-type lectin domain-containing protein</fullName>
    </recommendedName>
</protein>
<name>A0A8X7W7S4_BRACI</name>